<dbReference type="InterPro" id="IPR005152">
    <property type="entry name" value="Lipase_secreted"/>
</dbReference>
<dbReference type="EMBL" id="CP074405">
    <property type="protein sequence ID" value="QVI62481.1"/>
    <property type="molecule type" value="Genomic_DNA"/>
</dbReference>
<feature type="transmembrane region" description="Helical" evidence="1">
    <location>
        <begin position="12"/>
        <end position="32"/>
    </location>
</feature>
<reference evidence="2 3" key="1">
    <citation type="submission" date="2021-05" db="EMBL/GenBank/DDBJ databases">
        <title>Novel species in genus Cellulomonas.</title>
        <authorList>
            <person name="Zhang G."/>
        </authorList>
    </citation>
    <scope>NUCLEOTIDE SEQUENCE [LARGE SCALE GENOMIC DNA]</scope>
    <source>
        <strain evidence="3">zg-ZUI222</strain>
    </source>
</reference>
<gene>
    <name evidence="2" type="ORF">KG103_00520</name>
</gene>
<proteinExistence type="predicted"/>
<dbReference type="Gene3D" id="3.40.50.1820">
    <property type="entry name" value="alpha/beta hydrolase"/>
    <property type="match status" value="2"/>
</dbReference>
<feature type="transmembrane region" description="Helical" evidence="1">
    <location>
        <begin position="153"/>
        <end position="176"/>
    </location>
</feature>
<dbReference type="SUPFAM" id="SSF53474">
    <property type="entry name" value="alpha/beta-Hydrolases"/>
    <property type="match status" value="1"/>
</dbReference>
<keyword evidence="1" id="KW-1133">Transmembrane helix</keyword>
<dbReference type="InterPro" id="IPR029058">
    <property type="entry name" value="AB_hydrolase_fold"/>
</dbReference>
<accession>A0ABX8D4U6</accession>
<dbReference type="InterPro" id="IPR005325">
    <property type="entry name" value="DUF308_memb"/>
</dbReference>
<evidence type="ECO:0000313" key="3">
    <source>
        <dbReference type="Proteomes" id="UP000677804"/>
    </source>
</evidence>
<feature type="transmembrane region" description="Helical" evidence="1">
    <location>
        <begin position="71"/>
        <end position="93"/>
    </location>
</feature>
<feature type="transmembrane region" description="Helical" evidence="1">
    <location>
        <begin position="197"/>
        <end position="217"/>
    </location>
</feature>
<keyword evidence="3" id="KW-1185">Reference proteome</keyword>
<dbReference type="Pfam" id="PF03729">
    <property type="entry name" value="DUF308"/>
    <property type="match status" value="2"/>
</dbReference>
<dbReference type="RefSeq" id="WP_207340142.1">
    <property type="nucleotide sequence ID" value="NZ_CP074405.1"/>
</dbReference>
<dbReference type="Proteomes" id="UP000677804">
    <property type="component" value="Chromosome"/>
</dbReference>
<name>A0ABX8D4U6_9CELL</name>
<sequence length="593" mass="60280">MVQPARRAHPGARWALLVVSSLAVPVGAVLALRPFVSLAVLVVAVVAGLTALGVVHLVADRPTAASDAGAAARWWWLAGVAYLLAAGVVVVWPGPTIAVLARVVGVALVVDGALDALAARRGCGTGRANAALSGVTSVVLGVLALAWPDVTVLVVAVLVGIRVLVTGIRGVAAALRGTLRRRPSRQDRRARPGRGRLVVNVAALVATLALAAVGVALDGGTARPDDFYAAPADVPDAPGRLLRSEPFTSAEIPHGATAWRILYTTTRGDGTPTVASGLVVAPDTATGDAREPADVVAWAHGTTGVTPGCAPSVLPDGLAAGALFVQDDVLAQGWALVATDYAGLGTAGPHAYLVGEPAAHDVLDAVRAAHQLDDVTLSDRNVVWGHSQGGGAALWTGIVAPDYAPDVDVLGVAALAPASNPSALLAHLPDVSVGALFAAYLAEGYAATYPDVRFADVVRPGARTVVGEMAHRCLADRGVVVSALTALLLDQPVWAHADPFTGAFGDRLTQNVPSGPIAAPLLVAQGTADSIVVASSQDEYVAARCAAGYAVEHRTYDGLDHVALVEADSPLVPDLVGWTRDRLAGAPATDTCP</sequence>
<keyword evidence="1" id="KW-0472">Membrane</keyword>
<keyword evidence="1" id="KW-0812">Transmembrane</keyword>
<feature type="transmembrane region" description="Helical" evidence="1">
    <location>
        <begin position="38"/>
        <end position="59"/>
    </location>
</feature>
<organism evidence="2 3">
    <name type="scientific">Cellulomonas wangleii</name>
    <dbReference type="NCBI Taxonomy" id="2816956"/>
    <lineage>
        <taxon>Bacteria</taxon>
        <taxon>Bacillati</taxon>
        <taxon>Actinomycetota</taxon>
        <taxon>Actinomycetes</taxon>
        <taxon>Micrococcales</taxon>
        <taxon>Cellulomonadaceae</taxon>
        <taxon>Cellulomonas</taxon>
    </lineage>
</organism>
<evidence type="ECO:0000256" key="1">
    <source>
        <dbReference type="SAM" id="Phobius"/>
    </source>
</evidence>
<dbReference type="PANTHER" id="PTHR34853">
    <property type="match status" value="1"/>
</dbReference>
<evidence type="ECO:0000313" key="2">
    <source>
        <dbReference type="EMBL" id="QVI62481.1"/>
    </source>
</evidence>
<feature type="transmembrane region" description="Helical" evidence="1">
    <location>
        <begin position="130"/>
        <end position="147"/>
    </location>
</feature>
<dbReference type="PANTHER" id="PTHR34853:SF1">
    <property type="entry name" value="LIPASE 5"/>
    <property type="match status" value="1"/>
</dbReference>
<protein>
    <submittedName>
        <fullName evidence="2">DUF308 domain-containing protein</fullName>
    </submittedName>
</protein>
<dbReference type="Pfam" id="PF03583">
    <property type="entry name" value="LIP"/>
    <property type="match status" value="1"/>
</dbReference>
<feature type="transmembrane region" description="Helical" evidence="1">
    <location>
        <begin position="99"/>
        <end position="118"/>
    </location>
</feature>